<evidence type="ECO:0000313" key="3">
    <source>
        <dbReference type="Proteomes" id="UP000202922"/>
    </source>
</evidence>
<evidence type="ECO:0000313" key="2">
    <source>
        <dbReference type="EMBL" id="SMX34628.1"/>
    </source>
</evidence>
<feature type="signal peptide" evidence="1">
    <location>
        <begin position="1"/>
        <end position="22"/>
    </location>
</feature>
<dbReference type="EMBL" id="FXYE01000001">
    <property type="protein sequence ID" value="SMX34628.1"/>
    <property type="molecule type" value="Genomic_DNA"/>
</dbReference>
<feature type="chain" id="PRO_5013257812" evidence="1">
    <location>
        <begin position="23"/>
        <end position="246"/>
    </location>
</feature>
<keyword evidence="1" id="KW-0732">Signal</keyword>
<keyword evidence="3" id="KW-1185">Reference proteome</keyword>
<dbReference type="Proteomes" id="UP000202922">
    <property type="component" value="Unassembled WGS sequence"/>
</dbReference>
<reference evidence="3" key="1">
    <citation type="submission" date="2017-05" db="EMBL/GenBank/DDBJ databases">
        <authorList>
            <person name="Rodrigo-Torres L."/>
            <person name="Arahal R. D."/>
            <person name="Lucena T."/>
        </authorList>
    </citation>
    <scope>NUCLEOTIDE SEQUENCE [LARGE SCALE GENOMIC DNA]</scope>
    <source>
        <strain evidence="3">CECT 8621</strain>
    </source>
</reference>
<dbReference type="AlphaFoldDB" id="A0A238JVC6"/>
<protein>
    <submittedName>
        <fullName evidence="2">Uncharacterized protein</fullName>
    </submittedName>
</protein>
<sequence length="246" mass="27075">MSRSFASLTILLTSTLSMPAFAKMNPVEGDFPCASGIVLTPDGEIQTLPFADCFPDQGMASFNVPFFFSYYAIDDFEASIRDTLQALGFSYKPEIFRRPPSAECAAVGDGAESNIFWTDWVVINEDLLSDFSLEVSAFDVSLDERHQYRIQIYGCFSAGTTVQYVQVPGDACLYRQAPVAEGPNASLTSFVDVEHRGSGGLWRAYQNQEFDSAPLLTSVDLQLSSAIESVEPNRIRAAEFRTCEDG</sequence>
<accession>A0A238JVC6</accession>
<name>A0A238JVC6_9RHOB</name>
<gene>
    <name evidence="2" type="ORF">COL8621_01405</name>
</gene>
<proteinExistence type="predicted"/>
<organism evidence="2 3">
    <name type="scientific">Actibacterium lipolyticum</name>
    <dbReference type="NCBI Taxonomy" id="1524263"/>
    <lineage>
        <taxon>Bacteria</taxon>
        <taxon>Pseudomonadati</taxon>
        <taxon>Pseudomonadota</taxon>
        <taxon>Alphaproteobacteria</taxon>
        <taxon>Rhodobacterales</taxon>
        <taxon>Roseobacteraceae</taxon>
        <taxon>Actibacterium</taxon>
    </lineage>
</organism>
<evidence type="ECO:0000256" key="1">
    <source>
        <dbReference type="SAM" id="SignalP"/>
    </source>
</evidence>